<reference evidence="2 3" key="1">
    <citation type="journal article" date="2019" name="Nat. Ecol. Evol.">
        <title>Megaphylogeny resolves global patterns of mushroom evolution.</title>
        <authorList>
            <person name="Varga T."/>
            <person name="Krizsan K."/>
            <person name="Foldi C."/>
            <person name="Dima B."/>
            <person name="Sanchez-Garcia M."/>
            <person name="Sanchez-Ramirez S."/>
            <person name="Szollosi G.J."/>
            <person name="Szarkandi J.G."/>
            <person name="Papp V."/>
            <person name="Albert L."/>
            <person name="Andreopoulos W."/>
            <person name="Angelini C."/>
            <person name="Antonin V."/>
            <person name="Barry K.W."/>
            <person name="Bougher N.L."/>
            <person name="Buchanan P."/>
            <person name="Buyck B."/>
            <person name="Bense V."/>
            <person name="Catcheside P."/>
            <person name="Chovatia M."/>
            <person name="Cooper J."/>
            <person name="Damon W."/>
            <person name="Desjardin D."/>
            <person name="Finy P."/>
            <person name="Geml J."/>
            <person name="Haridas S."/>
            <person name="Hughes K."/>
            <person name="Justo A."/>
            <person name="Karasinski D."/>
            <person name="Kautmanova I."/>
            <person name="Kiss B."/>
            <person name="Kocsube S."/>
            <person name="Kotiranta H."/>
            <person name="LaButti K.M."/>
            <person name="Lechner B.E."/>
            <person name="Liimatainen K."/>
            <person name="Lipzen A."/>
            <person name="Lukacs Z."/>
            <person name="Mihaltcheva S."/>
            <person name="Morgado L.N."/>
            <person name="Niskanen T."/>
            <person name="Noordeloos M.E."/>
            <person name="Ohm R.A."/>
            <person name="Ortiz-Santana B."/>
            <person name="Ovrebo C."/>
            <person name="Racz N."/>
            <person name="Riley R."/>
            <person name="Savchenko A."/>
            <person name="Shiryaev A."/>
            <person name="Soop K."/>
            <person name="Spirin V."/>
            <person name="Szebenyi C."/>
            <person name="Tomsovsky M."/>
            <person name="Tulloss R.E."/>
            <person name="Uehling J."/>
            <person name="Grigoriev I.V."/>
            <person name="Vagvolgyi C."/>
            <person name="Papp T."/>
            <person name="Martin F.M."/>
            <person name="Miettinen O."/>
            <person name="Hibbett D.S."/>
            <person name="Nagy L.G."/>
        </authorList>
    </citation>
    <scope>NUCLEOTIDE SEQUENCE [LARGE SCALE GENOMIC DNA]</scope>
    <source>
        <strain evidence="2 3">OMC1185</strain>
    </source>
</reference>
<dbReference type="InterPro" id="IPR021054">
    <property type="entry name" value="Cell_wall_mannoprotein_1"/>
</dbReference>
<dbReference type="Proteomes" id="UP000305948">
    <property type="component" value="Unassembled WGS sequence"/>
</dbReference>
<protein>
    <submittedName>
        <fullName evidence="2">Uncharacterized protein</fullName>
    </submittedName>
</protein>
<organism evidence="2 3">
    <name type="scientific">Heliocybe sulcata</name>
    <dbReference type="NCBI Taxonomy" id="5364"/>
    <lineage>
        <taxon>Eukaryota</taxon>
        <taxon>Fungi</taxon>
        <taxon>Dikarya</taxon>
        <taxon>Basidiomycota</taxon>
        <taxon>Agaricomycotina</taxon>
        <taxon>Agaricomycetes</taxon>
        <taxon>Gloeophyllales</taxon>
        <taxon>Gloeophyllaceae</taxon>
        <taxon>Heliocybe</taxon>
    </lineage>
</organism>
<feature type="signal peptide" evidence="1">
    <location>
        <begin position="1"/>
        <end position="22"/>
    </location>
</feature>
<feature type="chain" id="PRO_5022712760" evidence="1">
    <location>
        <begin position="23"/>
        <end position="177"/>
    </location>
</feature>
<dbReference type="OrthoDB" id="3210262at2759"/>
<sequence>MKFFALIPVAFAGLSALSGVFAQNPQTVIASLKSVTKVSANLNVVVKGTSATNVFTEAPRIVTSLKDIVTTVGKAITVVSVHNPKAFDEKISEEVVEVLTDFVHVHQMLLKTIIGKHGVLAQFGFATPVRLALVAIEKGVDTFAFALIDLIPSQKGKAQKEVGSLDVTLQSSIKTYS</sequence>
<proteinExistence type="predicted"/>
<dbReference type="Pfam" id="PF12296">
    <property type="entry name" value="HsbA"/>
    <property type="match status" value="1"/>
</dbReference>
<name>A0A5C3MVZ9_9AGAM</name>
<evidence type="ECO:0000313" key="2">
    <source>
        <dbReference type="EMBL" id="TFK49330.1"/>
    </source>
</evidence>
<evidence type="ECO:0000313" key="3">
    <source>
        <dbReference type="Proteomes" id="UP000305948"/>
    </source>
</evidence>
<keyword evidence="3" id="KW-1185">Reference proteome</keyword>
<keyword evidence="1" id="KW-0732">Signal</keyword>
<accession>A0A5C3MVZ9</accession>
<dbReference type="AlphaFoldDB" id="A0A5C3MVZ9"/>
<dbReference type="EMBL" id="ML213516">
    <property type="protein sequence ID" value="TFK49330.1"/>
    <property type="molecule type" value="Genomic_DNA"/>
</dbReference>
<gene>
    <name evidence="2" type="ORF">OE88DRAFT_1736963</name>
</gene>
<evidence type="ECO:0000256" key="1">
    <source>
        <dbReference type="SAM" id="SignalP"/>
    </source>
</evidence>